<evidence type="ECO:0000256" key="1">
    <source>
        <dbReference type="SAM" id="SignalP"/>
    </source>
</evidence>
<keyword evidence="3" id="KW-1185">Reference proteome</keyword>
<gene>
    <name evidence="2" type="ORF">AABB29_02250</name>
</gene>
<proteinExistence type="predicted"/>
<dbReference type="Proteomes" id="UP001440612">
    <property type="component" value="Chromosome"/>
</dbReference>
<feature type="chain" id="PRO_5046174588" evidence="1">
    <location>
        <begin position="22"/>
        <end position="167"/>
    </location>
</feature>
<evidence type="ECO:0000313" key="2">
    <source>
        <dbReference type="EMBL" id="WZC49496.2"/>
    </source>
</evidence>
<protein>
    <submittedName>
        <fullName evidence="2">Uncharacterized protein</fullName>
    </submittedName>
</protein>
<evidence type="ECO:0000313" key="3">
    <source>
        <dbReference type="Proteomes" id="UP001440612"/>
    </source>
</evidence>
<name>A0ABZ2V4N5_9RHOB</name>
<reference evidence="3" key="1">
    <citation type="submission" date="2024-04" db="EMBL/GenBank/DDBJ databases">
        <title>Phylogenomic analyses of a clade within the roseobacter group suggest taxonomic reassignments of species of the genera Aestuariivita, Citreicella, Loktanella, Nautella, Pelagibaca, Ruegeria, Thalassobius, Thiobacimonas and Tropicibacter, and the proposal o.</title>
        <authorList>
            <person name="Jeon C.O."/>
        </authorList>
    </citation>
    <scope>NUCLEOTIDE SEQUENCE [LARGE SCALE GENOMIC DNA]</scope>
    <source>
        <strain evidence="3">BS5-3</strain>
    </source>
</reference>
<sequence>MIRNLMLCGVCTGLLGGVAMAQSSASRKTLDTDGSGTVEIAYFAFSKDIEDRILSADWVQPANGSEAVEVFVVVVDSWRQAGVANAGLIWSAPLRDQLDAMGGSDEMFALYDVQSDAVPYEKVLFVVTELDGWSVSDDCLTKGVFASLYEAAAVPAAEVLRCMQESQ</sequence>
<keyword evidence="1" id="KW-0732">Signal</keyword>
<feature type="signal peptide" evidence="1">
    <location>
        <begin position="1"/>
        <end position="21"/>
    </location>
</feature>
<dbReference type="EMBL" id="CP150951">
    <property type="protein sequence ID" value="WZC49496.2"/>
    <property type="molecule type" value="Genomic_DNA"/>
</dbReference>
<dbReference type="RefSeq" id="WP_373636843.1">
    <property type="nucleotide sequence ID" value="NZ_CP150951.2"/>
</dbReference>
<organism evidence="2 3">
    <name type="scientific">Yoonia phaeophyticola</name>
    <dbReference type="NCBI Taxonomy" id="3137369"/>
    <lineage>
        <taxon>Bacteria</taxon>
        <taxon>Pseudomonadati</taxon>
        <taxon>Pseudomonadota</taxon>
        <taxon>Alphaproteobacteria</taxon>
        <taxon>Rhodobacterales</taxon>
        <taxon>Paracoccaceae</taxon>
        <taxon>Yoonia</taxon>
    </lineage>
</organism>
<accession>A0ABZ2V4N5</accession>